<dbReference type="PROSITE" id="PS50240">
    <property type="entry name" value="TRYPSIN_DOM"/>
    <property type="match status" value="2"/>
</dbReference>
<proteinExistence type="predicted"/>
<comment type="catalytic activity">
    <reaction evidence="8">
        <text>Selective cleavage of 103-Arg-|-Ser-104 and 124-Ile-|-Ile-125 bonds in Limulus clotting factor B to form activated factor B. Cleavage of -Pro-Arg-|-Xaa- bonds in synthetic substrates.</text>
        <dbReference type="EC" id="3.4.21.84"/>
    </reaction>
</comment>
<dbReference type="Pfam" id="PF09342">
    <property type="entry name" value="DUF1986"/>
    <property type="match status" value="1"/>
</dbReference>
<dbReference type="InterPro" id="IPR033116">
    <property type="entry name" value="TRYPSIN_SER"/>
</dbReference>
<keyword evidence="13" id="KW-0812">Transmembrane</keyword>
<evidence type="ECO:0000256" key="4">
    <source>
        <dbReference type="ARBA" id="ARBA00022801"/>
    </source>
</evidence>
<dbReference type="PANTHER" id="PTHR24252:SF7">
    <property type="entry name" value="HYALIN"/>
    <property type="match status" value="1"/>
</dbReference>
<dbReference type="CDD" id="cd00190">
    <property type="entry name" value="Tryp_SPc"/>
    <property type="match status" value="1"/>
</dbReference>
<dbReference type="Gene3D" id="2.40.10.10">
    <property type="entry name" value="Trypsin-like serine proteases"/>
    <property type="match status" value="2"/>
</dbReference>
<feature type="region of interest" description="Disordered" evidence="12">
    <location>
        <begin position="1304"/>
        <end position="1344"/>
    </location>
</feature>
<dbReference type="GO" id="GO:0042381">
    <property type="term" value="P:hemolymph coagulation"/>
    <property type="evidence" value="ECO:0007669"/>
    <property type="project" value="UniProtKB-KW"/>
</dbReference>
<feature type="disulfide bond" evidence="10">
    <location>
        <begin position="1940"/>
        <end position="1955"/>
    </location>
</feature>
<sequence>MTKYLPCPIFIDLLLTREPLDTPTPSTELFHVGCIECTDHWQAATYPGNVSRLPRRRYPRAIEWKRSSARRNALETLPRLVATNLFVEAYDSKMENVPIITKDQCCVDFTSSKNENATEHGGDLTEYRHWSFIKRQKLIYLVQGLILVSILSFAGLMIYLSVVSGYIYAARKIDEANERGRLTIDAPPLEDRTTNSILQDLRRHFYKNQLEEQNNNSELRSIVSMDRSRRDLNNLESPCKLNMQYCKKLIDSMWSIASIVNNNMPHLQSSLKKLPAETTQNATKSKFVELVECLQCKNDTIMFIDDNGPDNHPRTMQQHSDNSQIRNNVGIVSDLLNDVGHDGEEENLKANLEIEPTTMKTTVAGENVETTSESWKVDTGKIETTLKTSSPSETMEHSDKNVITEAAVINARTTIQTTPKAEDTTTRMDEQTIGIGDTNRSVVTVNVTAKPDNDNVTKITIDPVHHSVHTSSQGQQSLMNEQKETQARGAVSWPTFRDMQGRIVNKGNVDSGPTAETMKSSQQLQLTPTMSWVPYQVCFYGTDAHNPTRQPTAGQATYPVSSPAIPYPPAMSQLRQGFQNFNQPPGYIQVQATAQLLPMQPSLGNIGPSVGQRIGLPTGPAVSPNYPTFPSSGMPPSAAANSNGKTPYYCTYIPAPTFQFPPIPGVPDYQRSSVPYEEAEETADNSVESKVDEKNFLFGACPSSMVQCGDNGRCIARSQWCDGIVDCNDASDETSCTCRERMSQERLCDGYFDCPHGEDELGCLGCPKNTFSCNDWQQQYTTANCVPFSQRCDGVRQCTNGKDETDCNVLTPSYNEGKKVFTIGYTEGYLHKNYKGQWYPVCTATDAWVKDACDSEIGLETSDPAEITIRSMPRNVYQGPYLTQVNNQLKLIPSCMNRAVFVRCARFPCGTTVFSREDTMRPHTLEKEDQQPLQVADQIVWPLYSKIDSKRGENEKRVARDQDDMVGSQLRVVGGRASHPKAWPFLVAVYKEGIFYCGGVILSELWVLTAAHCLDGYAGRYFEIQAGVLRRNSFSPMSQFRRARYMILHSQYDPRSMRNDIAMIMLDDPLRFNRWVRPICLPGPDLLGPMWRNKPEPNSTCIAIGWGAVKEFGANPDHLREVEVPILASCKYDDDRNDAVICAGYPQGGRDACQGDSGGPLLCRNPYSESQWYVAGVISHGEGCARPNDPGAYTRVSYFVDWIREISSGRGASPLKRTPLQTCSGFSCDGGLGKCLPIEARCNRIVDCLGGEDEMNCNGRYPLYEQLDNTTADFERPIVSTTMDVDESTMSNVIVTGNRAISDNAIHDATDKPASMEQETESMDDKLTSTTSDPENRPSSTPTAPHAIFICTRLLQTIPIEKRCDRAVDCEDGTDETNCTCRDFLENLRPSAVCDGYADCDDLTDEQDCAICAEDEFLCKTNRACIPMTKKCDGKFDCYFKEDELDCFTLTDDQRVYLDGDGRPFLNEQGVVTRYSEGNWKPTCHRPRVYRNQSTVAIIGQNICAYFGFANHQSSESVVVRNSKLETTEWQKGKPTYQEYSSAASLNEHDETTCLGLYVHCTPTLSGSMNAHLAIDASTGSRDYLWPWLAAIFVDGRHRCVALLLDSNWLLSAAKCLENTRLDTNYVTAVLGFGRAFRHLDGPHQQISVVDELHPVNNSVSVLLHLKDRARFSRHVQPLFVNKTIYPAGAMDTCVAVGTGDDHEIKSAFVRPVLQNCPSCQRCFARISSSECWGNETSNWSGTVFCRSRKGWYPASVFQHNGGICNFESVRNTTSIEHVNPYLTEAIDGPRHSVEPSCNGFRCNVGQCIPRSRVCDGVPDCRGREDEDSNYCGQLRQNCERSVDGCVCTKTELRCRNGKCVDKSEFCDGNVDCPDGSDEPTICTCAEYLKLTSPERLCDGVRHCLDKTDESPEMCPCKDSSFKCKTTTGNDTCIPQDFICDGLKDCSDGEDEATCRVLIPSSNDRNNSGEVLRRSYGVWHTECFPNPVVNEEDSASLCKSMGYSSGTVDNDTMIADEPRIPRQDEFHIVKLNQWSWMALRNDKPLITLGKSNGTCHRAFVTCF</sequence>
<dbReference type="Proteomes" id="UP001432146">
    <property type="component" value="Unassembled WGS sequence"/>
</dbReference>
<dbReference type="InterPro" id="IPR023415">
    <property type="entry name" value="LDLR_class-A_CS"/>
</dbReference>
<feature type="domain" description="Peptidase S1" evidence="14">
    <location>
        <begin position="1564"/>
        <end position="1906"/>
    </location>
</feature>
<keyword evidence="7 10" id="KW-1015">Disulfide bond</keyword>
<dbReference type="InterPro" id="IPR036055">
    <property type="entry name" value="LDL_receptor-like_sf"/>
</dbReference>
<evidence type="ECO:0000256" key="12">
    <source>
        <dbReference type="SAM" id="MobiDB-lite"/>
    </source>
</evidence>
<dbReference type="EC" id="3.4.21.84" evidence="9"/>
<keyword evidence="5" id="KW-0353">Hemolymph clotting</keyword>
<dbReference type="InterPro" id="IPR009003">
    <property type="entry name" value="Peptidase_S1_PA"/>
</dbReference>
<dbReference type="Pfam" id="PF00057">
    <property type="entry name" value="Ldl_recept_a"/>
    <property type="match status" value="5"/>
</dbReference>
<reference evidence="15 16" key="1">
    <citation type="submission" date="2024-05" db="EMBL/GenBank/DDBJ databases">
        <title>The nuclear and mitochondrial genome assemblies of Tetragonisca angustula (Apidae: Meliponini), a tiny yet remarkable pollinator in the Neotropics.</title>
        <authorList>
            <person name="Ferrari R."/>
            <person name="Ricardo P.C."/>
            <person name="Dias F.C."/>
            <person name="Araujo N.S."/>
            <person name="Soares D.O."/>
            <person name="Zhou Q.-S."/>
            <person name="Zhu C.-D."/>
            <person name="Coutinho L."/>
            <person name="Airas M.C."/>
            <person name="Batista T.M."/>
        </authorList>
    </citation>
    <scope>NUCLEOTIDE SEQUENCE [LARGE SCALE GENOMIC DNA]</scope>
    <source>
        <strain evidence="15">ASF017062</strain>
        <tissue evidence="15">Abdomen</tissue>
    </source>
</reference>
<dbReference type="GO" id="GO:0004252">
    <property type="term" value="F:serine-type endopeptidase activity"/>
    <property type="evidence" value="ECO:0007669"/>
    <property type="project" value="InterPro"/>
</dbReference>
<dbReference type="CDD" id="cd00112">
    <property type="entry name" value="LDLa"/>
    <property type="match status" value="8"/>
</dbReference>
<dbReference type="Gene3D" id="4.10.400.10">
    <property type="entry name" value="Low-density Lipoprotein Receptor"/>
    <property type="match status" value="8"/>
</dbReference>
<protein>
    <recommendedName>
        <fullName evidence="9">limulus clotting factor C</fullName>
        <ecNumber evidence="9">3.4.21.84</ecNumber>
    </recommendedName>
</protein>
<keyword evidence="1" id="KW-0768">Sushi</keyword>
<dbReference type="PRINTS" id="PR00261">
    <property type="entry name" value="LDLRECEPTOR"/>
</dbReference>
<dbReference type="PANTHER" id="PTHR24252">
    <property type="entry name" value="ACROSIN-RELATED"/>
    <property type="match status" value="1"/>
</dbReference>
<feature type="disulfide bond" evidence="10">
    <location>
        <begin position="1848"/>
        <end position="1860"/>
    </location>
</feature>
<keyword evidence="13" id="KW-0472">Membrane</keyword>
<dbReference type="PROSITE" id="PS00135">
    <property type="entry name" value="TRYPSIN_SER"/>
    <property type="match status" value="1"/>
</dbReference>
<feature type="compositionally biased region" description="Polar residues" evidence="12">
    <location>
        <begin position="1328"/>
        <end position="1343"/>
    </location>
</feature>
<dbReference type="InterPro" id="IPR001254">
    <property type="entry name" value="Trypsin_dom"/>
</dbReference>
<name>A0AAW0ZB76_9HYME</name>
<evidence type="ECO:0000256" key="13">
    <source>
        <dbReference type="SAM" id="Phobius"/>
    </source>
</evidence>
<feature type="domain" description="Peptidase S1" evidence="14">
    <location>
        <begin position="972"/>
        <end position="1208"/>
    </location>
</feature>
<dbReference type="FunFam" id="2.40.10.10:FF:000120">
    <property type="entry name" value="Putative serine protease"/>
    <property type="match status" value="1"/>
</dbReference>
<keyword evidence="2 11" id="KW-0645">Protease</keyword>
<evidence type="ECO:0000256" key="7">
    <source>
        <dbReference type="ARBA" id="ARBA00023157"/>
    </source>
</evidence>
<evidence type="ECO:0000256" key="1">
    <source>
        <dbReference type="ARBA" id="ARBA00022659"/>
    </source>
</evidence>
<dbReference type="SUPFAM" id="SSF57424">
    <property type="entry name" value="LDL receptor-like module"/>
    <property type="match status" value="8"/>
</dbReference>
<feature type="disulfide bond" evidence="10">
    <location>
        <begin position="1855"/>
        <end position="1873"/>
    </location>
</feature>
<evidence type="ECO:0000313" key="16">
    <source>
        <dbReference type="Proteomes" id="UP001432146"/>
    </source>
</evidence>
<feature type="transmembrane region" description="Helical" evidence="13">
    <location>
        <begin position="138"/>
        <end position="162"/>
    </location>
</feature>
<evidence type="ECO:0000256" key="6">
    <source>
        <dbReference type="ARBA" id="ARBA00022825"/>
    </source>
</evidence>
<dbReference type="PROSITE" id="PS01209">
    <property type="entry name" value="LDLRA_1"/>
    <property type="match status" value="3"/>
</dbReference>
<dbReference type="InterPro" id="IPR018114">
    <property type="entry name" value="TRYPSIN_HIS"/>
</dbReference>
<gene>
    <name evidence="15" type="ORF">QLX08_010725</name>
</gene>
<dbReference type="SUPFAM" id="SSF50494">
    <property type="entry name" value="Trypsin-like serine proteases"/>
    <property type="match status" value="2"/>
</dbReference>
<feature type="disulfide bond" evidence="10">
    <location>
        <begin position="1223"/>
        <end position="1235"/>
    </location>
</feature>
<dbReference type="PROSITE" id="PS50068">
    <property type="entry name" value="LDLRA_2"/>
    <property type="match status" value="8"/>
</dbReference>
<dbReference type="SMART" id="SM00020">
    <property type="entry name" value="Tryp_SPc"/>
    <property type="match status" value="1"/>
</dbReference>
<evidence type="ECO:0000256" key="2">
    <source>
        <dbReference type="ARBA" id="ARBA00022670"/>
    </source>
</evidence>
<dbReference type="EMBL" id="JAWNGG020000301">
    <property type="protein sequence ID" value="KAK9294790.1"/>
    <property type="molecule type" value="Genomic_DNA"/>
</dbReference>
<organism evidence="15 16">
    <name type="scientific">Tetragonisca angustula</name>
    <dbReference type="NCBI Taxonomy" id="166442"/>
    <lineage>
        <taxon>Eukaryota</taxon>
        <taxon>Metazoa</taxon>
        <taxon>Ecdysozoa</taxon>
        <taxon>Arthropoda</taxon>
        <taxon>Hexapoda</taxon>
        <taxon>Insecta</taxon>
        <taxon>Pterygota</taxon>
        <taxon>Neoptera</taxon>
        <taxon>Endopterygota</taxon>
        <taxon>Hymenoptera</taxon>
        <taxon>Apocrita</taxon>
        <taxon>Aculeata</taxon>
        <taxon>Apoidea</taxon>
        <taxon>Anthophila</taxon>
        <taxon>Apidae</taxon>
        <taxon>Tetragonisca</taxon>
    </lineage>
</organism>
<keyword evidence="16" id="KW-1185">Reference proteome</keyword>
<evidence type="ECO:0000256" key="11">
    <source>
        <dbReference type="RuleBase" id="RU363034"/>
    </source>
</evidence>
<evidence type="ECO:0000256" key="8">
    <source>
        <dbReference type="ARBA" id="ARBA00052079"/>
    </source>
</evidence>
<keyword evidence="13" id="KW-1133">Transmembrane helix</keyword>
<evidence type="ECO:0000256" key="10">
    <source>
        <dbReference type="PROSITE-ProRule" id="PRU00124"/>
    </source>
</evidence>
<dbReference type="PROSITE" id="PS00134">
    <property type="entry name" value="TRYPSIN_HIS"/>
    <property type="match status" value="1"/>
</dbReference>
<evidence type="ECO:0000259" key="14">
    <source>
        <dbReference type="PROSITE" id="PS50240"/>
    </source>
</evidence>
<evidence type="ECO:0000256" key="3">
    <source>
        <dbReference type="ARBA" id="ARBA00022729"/>
    </source>
</evidence>
<feature type="disulfide bond" evidence="10">
    <location>
        <begin position="1394"/>
        <end position="1409"/>
    </location>
</feature>
<dbReference type="InterPro" id="IPR015420">
    <property type="entry name" value="Peptidase_S1A_nudel"/>
</dbReference>
<dbReference type="InterPro" id="IPR043504">
    <property type="entry name" value="Peptidase_S1_PA_chymotrypsin"/>
</dbReference>
<comment type="caution">
    <text evidence="10">Lacks conserved residue(s) required for the propagation of feature annotation.</text>
</comment>
<dbReference type="InterPro" id="IPR002172">
    <property type="entry name" value="LDrepeatLR_classA_rpt"/>
</dbReference>
<feature type="disulfide bond" evidence="10">
    <location>
        <begin position="721"/>
        <end position="736"/>
    </location>
</feature>
<keyword evidence="6 11" id="KW-0720">Serine protease</keyword>
<feature type="disulfide bond" evidence="10">
    <location>
        <begin position="792"/>
        <end position="807"/>
    </location>
</feature>
<evidence type="ECO:0000313" key="15">
    <source>
        <dbReference type="EMBL" id="KAK9294790.1"/>
    </source>
</evidence>
<dbReference type="GO" id="GO:0006508">
    <property type="term" value="P:proteolysis"/>
    <property type="evidence" value="ECO:0007669"/>
    <property type="project" value="UniProtKB-KW"/>
</dbReference>
<feature type="disulfide bond" evidence="10">
    <location>
        <begin position="1432"/>
        <end position="1447"/>
    </location>
</feature>
<dbReference type="Pfam" id="PF00089">
    <property type="entry name" value="Trypsin"/>
    <property type="match status" value="1"/>
</dbReference>
<keyword evidence="4 11" id="KW-0378">Hydrolase</keyword>
<comment type="caution">
    <text evidence="15">The sequence shown here is derived from an EMBL/GenBank/DDBJ whole genome shotgun (WGS) entry which is preliminary data.</text>
</comment>
<feature type="disulfide bond" evidence="10">
    <location>
        <begin position="1242"/>
        <end position="1257"/>
    </location>
</feature>
<dbReference type="SMART" id="SM00192">
    <property type="entry name" value="LDLa"/>
    <property type="match status" value="9"/>
</dbReference>
<feature type="disulfide bond" evidence="10">
    <location>
        <begin position="1803"/>
        <end position="1821"/>
    </location>
</feature>
<evidence type="ECO:0000256" key="9">
    <source>
        <dbReference type="ARBA" id="ARBA00066707"/>
    </source>
</evidence>
<accession>A0AAW0ZB76</accession>
<evidence type="ECO:0000256" key="5">
    <source>
        <dbReference type="ARBA" id="ARBA00022820"/>
    </source>
</evidence>
<keyword evidence="3" id="KW-0732">Signal</keyword>